<accession>A0ABU6GIQ9</accession>
<dbReference type="RefSeq" id="WP_326076733.1">
    <property type="nucleotide sequence ID" value="NZ_JARLKY010000130.1"/>
</dbReference>
<evidence type="ECO:0000313" key="1">
    <source>
        <dbReference type="EMBL" id="MEC0232539.1"/>
    </source>
</evidence>
<name>A0ABU6GIQ9_9BACL</name>
<dbReference type="EMBL" id="JARLKY010000130">
    <property type="protein sequence ID" value="MEC0232539.1"/>
    <property type="molecule type" value="Genomic_DNA"/>
</dbReference>
<dbReference type="Proteomes" id="UP001338137">
    <property type="component" value="Unassembled WGS sequence"/>
</dbReference>
<evidence type="ECO:0008006" key="3">
    <source>
        <dbReference type="Google" id="ProtNLM"/>
    </source>
</evidence>
<keyword evidence="2" id="KW-1185">Reference proteome</keyword>
<comment type="caution">
    <text evidence="1">The sequence shown here is derived from an EMBL/GenBank/DDBJ whole genome shotgun (WGS) entry which is preliminary data.</text>
</comment>
<feature type="non-terminal residue" evidence="1">
    <location>
        <position position="103"/>
    </location>
</feature>
<reference evidence="1 2" key="1">
    <citation type="submission" date="2023-03" db="EMBL/GenBank/DDBJ databases">
        <title>Bacillus Genome Sequencing.</title>
        <authorList>
            <person name="Dunlap C."/>
        </authorList>
    </citation>
    <scope>NUCLEOTIDE SEQUENCE [LARGE SCALE GENOMIC DNA]</scope>
    <source>
        <strain evidence="1 2">BD-533</strain>
    </source>
</reference>
<proteinExistence type="predicted"/>
<organism evidence="1 2">
    <name type="scientific">Paenibacillus alba</name>
    <dbReference type="NCBI Taxonomy" id="1197127"/>
    <lineage>
        <taxon>Bacteria</taxon>
        <taxon>Bacillati</taxon>
        <taxon>Bacillota</taxon>
        <taxon>Bacilli</taxon>
        <taxon>Bacillales</taxon>
        <taxon>Paenibacillaceae</taxon>
        <taxon>Paenibacillus</taxon>
    </lineage>
</organism>
<protein>
    <recommendedName>
        <fullName evidence="3">RHS repeat-associated core domain-containing protein</fullName>
    </recommendedName>
</protein>
<evidence type="ECO:0000313" key="2">
    <source>
        <dbReference type="Proteomes" id="UP001338137"/>
    </source>
</evidence>
<gene>
    <name evidence="1" type="ORF">P4I72_36100</name>
</gene>
<sequence length="103" mass="11660">MNLYTYVQNNPLTHTDPTGHCNTGDEICDATSPTPNLYYKDSDNIFRTTSDGEVAWDYYLDWYENDLTGFTNEMCTCENGTDATEAVASVIPMKYLANHLELL</sequence>